<accession>A0A0R2S8M8</accession>
<dbReference type="InterPro" id="IPR005572">
    <property type="entry name" value="Anti-sigma_E_RseA_N"/>
</dbReference>
<comment type="caution">
    <text evidence="1">The sequence shown here is derived from an EMBL/GenBank/DDBJ whole genome shotgun (WGS) entry which is preliminary data.</text>
</comment>
<dbReference type="InterPro" id="IPR036147">
    <property type="entry name" value="Anti-sigma_E_RseA_N_sf"/>
</dbReference>
<proteinExistence type="predicted"/>
<dbReference type="InterPro" id="IPR052383">
    <property type="entry name" value="Anti-sigma-E_RseA-like"/>
</dbReference>
<evidence type="ECO:0000313" key="2">
    <source>
        <dbReference type="Proteomes" id="UP000051934"/>
    </source>
</evidence>
<organism evidence="1 2">
    <name type="scientific">OM182 bacterium BACL3 MAG-120507-bin80</name>
    <dbReference type="NCBI Taxonomy" id="1655577"/>
    <lineage>
        <taxon>Bacteria</taxon>
        <taxon>Pseudomonadati</taxon>
        <taxon>Pseudomonadota</taxon>
        <taxon>Gammaproteobacteria</taxon>
        <taxon>OMG group</taxon>
        <taxon>OM182 clade</taxon>
    </lineage>
</organism>
<dbReference type="GO" id="GO:0016989">
    <property type="term" value="F:sigma factor antagonist activity"/>
    <property type="evidence" value="ECO:0007669"/>
    <property type="project" value="InterPro"/>
</dbReference>
<dbReference type="PANTHER" id="PTHR38104">
    <property type="match status" value="1"/>
</dbReference>
<protein>
    <recommendedName>
        <fullName evidence="3">Anti sigma-E protein RseA N-terminal domain-containing protein</fullName>
    </recommendedName>
</protein>
<dbReference type="AlphaFoldDB" id="A0A0R2S8M8"/>
<evidence type="ECO:0008006" key="3">
    <source>
        <dbReference type="Google" id="ProtNLM"/>
    </source>
</evidence>
<dbReference type="PANTHER" id="PTHR38104:SF1">
    <property type="entry name" value="ANTI-SIGMA-E FACTOR RSEA"/>
    <property type="match status" value="1"/>
</dbReference>
<reference evidence="1 2" key="1">
    <citation type="submission" date="2015-10" db="EMBL/GenBank/DDBJ databases">
        <title>Metagenome-Assembled Genomes uncover a global brackish microbiome.</title>
        <authorList>
            <person name="Hugerth L.W."/>
            <person name="Larsson J."/>
            <person name="Alneberg J."/>
            <person name="Lindh M.V."/>
            <person name="Legrand C."/>
            <person name="Pinhassi J."/>
            <person name="Andersson A.F."/>
        </authorList>
    </citation>
    <scope>NUCLEOTIDE SEQUENCE [LARGE SCALE GENOMIC DNA]</scope>
    <source>
        <strain evidence="1">BACL4 MAG-120507-bin80</strain>
    </source>
</reference>
<dbReference type="CDD" id="cd16328">
    <property type="entry name" value="RseA_N"/>
    <property type="match status" value="1"/>
</dbReference>
<evidence type="ECO:0000313" key="1">
    <source>
        <dbReference type="EMBL" id="KRO71126.1"/>
    </source>
</evidence>
<sequence>MSEQEMANETGNTSRELLDDEALSALLDGEASEFELRRVLSSASSEVAAKWARLNASQAVIHGEGSELYKLSDGFAARVAEQIANLDELSEDQPSDLEKPQQTGLGAVLAAPWTRGITKLAVAASVAVAFVVALQTSLPGNEAPALMVMESTERLSGDAREGMLAEASAPARTEVDAEAQQRLRDYIASMSFSSDEPVRIEHIQDSPLYRLVSETIESPPKR</sequence>
<dbReference type="Proteomes" id="UP000051934">
    <property type="component" value="Unassembled WGS sequence"/>
</dbReference>
<dbReference type="Gene3D" id="1.10.10.880">
    <property type="entry name" value="Anti sigma-E protein RseA, N-terminal domain"/>
    <property type="match status" value="1"/>
</dbReference>
<dbReference type="EMBL" id="LIBB01000236">
    <property type="protein sequence ID" value="KRO71126.1"/>
    <property type="molecule type" value="Genomic_DNA"/>
</dbReference>
<gene>
    <name evidence="1" type="ORF">ABR69_08410</name>
</gene>
<dbReference type="SUPFAM" id="SSF89069">
    <property type="entry name" value="N-terminal, cytoplasmic domain of anti-sigmaE factor RseA"/>
    <property type="match status" value="1"/>
</dbReference>
<name>A0A0R2S8M8_9GAMM</name>